<feature type="region of interest" description="Fe-S binding site B" evidence="9">
    <location>
        <begin position="285"/>
        <end position="299"/>
    </location>
</feature>
<comment type="cofactor">
    <cofactor evidence="9">
        <name>[2Fe-2S] cluster</name>
        <dbReference type="ChEBI" id="CHEBI:190135"/>
    </cofactor>
</comment>
<feature type="binding site" evidence="9">
    <location>
        <position position="234"/>
    </location>
    <ligand>
        <name>[2Fe-2S] cluster</name>
        <dbReference type="ChEBI" id="CHEBI:190135"/>
    </ligand>
</feature>
<evidence type="ECO:0000256" key="3">
    <source>
        <dbReference type="ARBA" id="ARBA00022485"/>
    </source>
</evidence>
<evidence type="ECO:0000256" key="7">
    <source>
        <dbReference type="ARBA" id="ARBA00023014"/>
    </source>
</evidence>
<gene>
    <name evidence="12" type="ORF">HGRIS_009928</name>
</gene>
<reference evidence="13" key="1">
    <citation type="submission" date="2024-06" db="EMBL/GenBank/DDBJ databases">
        <title>Multi-omics analyses provide insights into the biosynthesis of the anticancer antibiotic pleurotin in Hohenbuehelia grisea.</title>
        <authorList>
            <person name="Weaver J.A."/>
            <person name="Alberti F."/>
        </authorList>
    </citation>
    <scope>NUCLEOTIDE SEQUENCE [LARGE SCALE GENOMIC DNA]</scope>
    <source>
        <strain evidence="13">T-177</strain>
    </source>
</reference>
<dbReference type="Pfam" id="PF05093">
    <property type="entry name" value="CIAPIN1"/>
    <property type="match status" value="1"/>
</dbReference>
<keyword evidence="8 9" id="KW-0496">Mitochondrion</keyword>
<keyword evidence="6 9" id="KW-0408">Iron</keyword>
<feature type="short sequence motif" description="Cx2C motif 2" evidence="9">
    <location>
        <begin position="296"/>
        <end position="299"/>
    </location>
</feature>
<evidence type="ECO:0000256" key="2">
    <source>
        <dbReference type="ARBA" id="ARBA00008169"/>
    </source>
</evidence>
<feature type="domain" description="Anamorsin C-terminal" evidence="10">
    <location>
        <begin position="214"/>
        <end position="315"/>
    </location>
</feature>
<dbReference type="InterPro" id="IPR046408">
    <property type="entry name" value="CIAPIN1"/>
</dbReference>
<organism evidence="12 13">
    <name type="scientific">Hohenbuehelia grisea</name>
    <dbReference type="NCBI Taxonomy" id="104357"/>
    <lineage>
        <taxon>Eukaryota</taxon>
        <taxon>Fungi</taxon>
        <taxon>Dikarya</taxon>
        <taxon>Basidiomycota</taxon>
        <taxon>Agaricomycotina</taxon>
        <taxon>Agaricomycetes</taxon>
        <taxon>Agaricomycetidae</taxon>
        <taxon>Agaricales</taxon>
        <taxon>Pleurotineae</taxon>
        <taxon>Pleurotaceae</taxon>
        <taxon>Hohenbuehelia</taxon>
    </lineage>
</organism>
<evidence type="ECO:0000256" key="9">
    <source>
        <dbReference type="HAMAP-Rule" id="MF_03115"/>
    </source>
</evidence>
<feature type="domain" description="Fe-S cluster assembly protein Dre2 N-terminal" evidence="11">
    <location>
        <begin position="27"/>
        <end position="155"/>
    </location>
</feature>
<evidence type="ECO:0000256" key="5">
    <source>
        <dbReference type="ARBA" id="ARBA00022723"/>
    </source>
</evidence>
<evidence type="ECO:0008006" key="14">
    <source>
        <dbReference type="Google" id="ProtNLM"/>
    </source>
</evidence>
<sequence>MSPAAVFASTTVSSQPIDQVPQVPGATLVIGSPSTAQDGKYQELVTRLEKETSVEKQMLERLVDKATFLKPASYAAVHVTLSPSEYEGLLPNLPPLLAEILQGLAPNGSLNLLNLNASLQTLPSELTLAGFQIIQSLTPDGVIVAQKPTHSAGTSFSLKKKLAGSTPAPAISLPRRNKDLSAKKALWTLSSPSTPLIDAESLLTPADRARPVPTCEPVNAAAPRRKRACKNCSCGLAELEAEERKSGKVVVIDGAPDGGAIEMTQEERERLMKAAEAAPKATSSCGNCFLGDAFRCAGCPYRGLPAFKPGEKVEIDFGMDDI</sequence>
<comment type="domain">
    <text evidence="9">The twin Cx2C motifs are involved in the recognition by the mitochondrial MIA40-ERV1 disulfide relay system. The formation of 2 disulfide bonds in the Cx2C motifs through dithiol/disulfide exchange reactions effectively traps the protein in the mitochondrial intermembrane space.</text>
</comment>
<keyword evidence="5 9" id="KW-0479">Metal-binding</keyword>
<feature type="binding site" evidence="9">
    <location>
        <position position="299"/>
    </location>
    <ligand>
        <name>[4Fe-4S] cluster</name>
        <dbReference type="ChEBI" id="CHEBI:49883"/>
    </ligand>
</feature>
<evidence type="ECO:0000256" key="8">
    <source>
        <dbReference type="ARBA" id="ARBA00023128"/>
    </source>
</evidence>
<dbReference type="InterPro" id="IPR007785">
    <property type="entry name" value="Anamorsin"/>
</dbReference>
<evidence type="ECO:0000313" key="13">
    <source>
        <dbReference type="Proteomes" id="UP001556367"/>
    </source>
</evidence>
<feature type="binding site" evidence="9">
    <location>
        <position position="232"/>
    </location>
    <ligand>
        <name>[2Fe-2S] cluster</name>
        <dbReference type="ChEBI" id="CHEBI:190135"/>
    </ligand>
</feature>
<comment type="domain">
    <text evidence="9">The N-terminal domain has structural similarity with S-adenosyl-L-methionine-dependent methyltransferases, but does not bind S-adenosyl-L-methionine. It is required for correct assembly of the 2 Fe-S clusters.</text>
</comment>
<comment type="similarity">
    <text evidence="2 9">Belongs to the anamorsin family.</text>
</comment>
<dbReference type="PANTHER" id="PTHR13273:SF14">
    <property type="entry name" value="ANAMORSIN"/>
    <property type="match status" value="1"/>
</dbReference>
<accession>A0ABR3J2P9</accession>
<proteinExistence type="inferred from homology"/>
<comment type="subcellular location">
    <subcellularLocation>
        <location evidence="9">Cytoplasm</location>
    </subcellularLocation>
    <subcellularLocation>
        <location evidence="9">Mitochondrion intermembrane space</location>
    </subcellularLocation>
</comment>
<dbReference type="Pfam" id="PF16803">
    <property type="entry name" value="DRE2_N"/>
    <property type="match status" value="1"/>
</dbReference>
<feature type="binding site" evidence="9">
    <location>
        <position position="288"/>
    </location>
    <ligand>
        <name>[4Fe-4S] cluster</name>
        <dbReference type="ChEBI" id="CHEBI:49883"/>
    </ligand>
</feature>
<feature type="binding site" evidence="9">
    <location>
        <position position="229"/>
    </location>
    <ligand>
        <name>[2Fe-2S] cluster</name>
        <dbReference type="ChEBI" id="CHEBI:190135"/>
    </ligand>
</feature>
<evidence type="ECO:0000256" key="4">
    <source>
        <dbReference type="ARBA" id="ARBA00022490"/>
    </source>
</evidence>
<evidence type="ECO:0000256" key="1">
    <source>
        <dbReference type="ARBA" id="ARBA00001966"/>
    </source>
</evidence>
<evidence type="ECO:0000313" key="12">
    <source>
        <dbReference type="EMBL" id="KAL0949899.1"/>
    </source>
</evidence>
<evidence type="ECO:0000259" key="10">
    <source>
        <dbReference type="Pfam" id="PF05093"/>
    </source>
</evidence>
<keyword evidence="3 9" id="KW-0004">4Fe-4S</keyword>
<dbReference type="EMBL" id="JASNQZ010000012">
    <property type="protein sequence ID" value="KAL0949899.1"/>
    <property type="molecule type" value="Genomic_DNA"/>
</dbReference>
<feature type="binding site" evidence="9">
    <location>
        <position position="215"/>
    </location>
    <ligand>
        <name>[2Fe-2S] cluster</name>
        <dbReference type="ChEBI" id="CHEBI:190135"/>
    </ligand>
</feature>
<feature type="binding site" evidence="9">
    <location>
        <position position="296"/>
    </location>
    <ligand>
        <name>[4Fe-4S] cluster</name>
        <dbReference type="ChEBI" id="CHEBI:49883"/>
    </ligand>
</feature>
<name>A0ABR3J2P9_9AGAR</name>
<dbReference type="HAMAP" id="MF_03115">
    <property type="entry name" value="Anamorsin"/>
    <property type="match status" value="1"/>
</dbReference>
<dbReference type="InterPro" id="IPR031838">
    <property type="entry name" value="Dre2_N"/>
</dbReference>
<comment type="domain">
    <text evidence="9">The C-terminal domain binds 2 Fe-S clusters but is otherwise mostly in an intrinsically disordered conformation.</text>
</comment>
<evidence type="ECO:0000259" key="11">
    <source>
        <dbReference type="Pfam" id="PF16803"/>
    </source>
</evidence>
<keyword evidence="9" id="KW-0001">2Fe-2S</keyword>
<feature type="short sequence motif" description="Cx2C motif 1" evidence="9">
    <location>
        <begin position="285"/>
        <end position="288"/>
    </location>
</feature>
<keyword evidence="13" id="KW-1185">Reference proteome</keyword>
<feature type="binding site" evidence="9">
    <location>
        <position position="285"/>
    </location>
    <ligand>
        <name>[4Fe-4S] cluster</name>
        <dbReference type="ChEBI" id="CHEBI:49883"/>
    </ligand>
</feature>
<protein>
    <recommendedName>
        <fullName evidence="14">Anamorsin homolog</fullName>
    </recommendedName>
</protein>
<comment type="cofactor">
    <cofactor evidence="1 9">
        <name>[4Fe-4S] cluster</name>
        <dbReference type="ChEBI" id="CHEBI:49883"/>
    </cofactor>
</comment>
<evidence type="ECO:0000256" key="6">
    <source>
        <dbReference type="ARBA" id="ARBA00023004"/>
    </source>
</evidence>
<keyword evidence="7 9" id="KW-0411">Iron-sulfur</keyword>
<dbReference type="Proteomes" id="UP001556367">
    <property type="component" value="Unassembled WGS sequence"/>
</dbReference>
<comment type="caution">
    <text evidence="12">The sequence shown here is derived from an EMBL/GenBank/DDBJ whole genome shotgun (WGS) entry which is preliminary data.</text>
</comment>
<keyword evidence="4 9" id="KW-0963">Cytoplasm</keyword>
<dbReference type="PANTHER" id="PTHR13273">
    <property type="entry name" value="ANAMORSIN"/>
    <property type="match status" value="1"/>
</dbReference>
<comment type="caution">
    <text evidence="9">Lacks conserved residue(s) required for the propagation of feature annotation.</text>
</comment>